<dbReference type="PRINTS" id="PR00996">
    <property type="entry name" value="CHERMTFRASE"/>
</dbReference>
<evidence type="ECO:0000256" key="3">
    <source>
        <dbReference type="ARBA" id="ARBA00022691"/>
    </source>
</evidence>
<keyword evidence="6" id="KW-1185">Reference proteome</keyword>
<dbReference type="EMBL" id="JANUHB010000002">
    <property type="protein sequence ID" value="MCS0808447.1"/>
    <property type="molecule type" value="Genomic_DNA"/>
</dbReference>
<keyword evidence="3" id="KW-0949">S-adenosyl-L-methionine</keyword>
<dbReference type="Gene3D" id="1.25.40.10">
    <property type="entry name" value="Tetratricopeptide repeat domain"/>
    <property type="match status" value="1"/>
</dbReference>
<dbReference type="InterPro" id="IPR022642">
    <property type="entry name" value="CheR_C"/>
</dbReference>
<reference evidence="5 6" key="1">
    <citation type="submission" date="2022-08" db="EMBL/GenBank/DDBJ databases">
        <title>Reclassification of Massilia species as members of the genera Telluria, Duganella, Pseudoduganella, Mokoshia gen. nov. and Zemynaea gen. nov. using orthogonal and non-orthogonal genome-based approaches.</title>
        <authorList>
            <person name="Bowman J.P."/>
        </authorList>
    </citation>
    <scope>NUCLEOTIDE SEQUENCE [LARGE SCALE GENOMIC DNA]</scope>
    <source>
        <strain evidence="5 6">JCM 31605</strain>
    </source>
</reference>
<accession>A0ABT2DAZ0</accession>
<dbReference type="SUPFAM" id="SSF48452">
    <property type="entry name" value="TPR-like"/>
    <property type="match status" value="1"/>
</dbReference>
<protein>
    <submittedName>
        <fullName evidence="5">Methyltransferase</fullName>
    </submittedName>
</protein>
<evidence type="ECO:0000256" key="2">
    <source>
        <dbReference type="ARBA" id="ARBA00022679"/>
    </source>
</evidence>
<dbReference type="SMART" id="SM00138">
    <property type="entry name" value="MeTrc"/>
    <property type="match status" value="1"/>
</dbReference>
<keyword evidence="2" id="KW-0808">Transferase</keyword>
<dbReference type="GO" id="GO:0032259">
    <property type="term" value="P:methylation"/>
    <property type="evidence" value="ECO:0007669"/>
    <property type="project" value="UniProtKB-KW"/>
</dbReference>
<organism evidence="5 6">
    <name type="scientific">Massilia agilis</name>
    <dbReference type="NCBI Taxonomy" id="1811226"/>
    <lineage>
        <taxon>Bacteria</taxon>
        <taxon>Pseudomonadati</taxon>
        <taxon>Pseudomonadota</taxon>
        <taxon>Betaproteobacteria</taxon>
        <taxon>Burkholderiales</taxon>
        <taxon>Oxalobacteraceae</taxon>
        <taxon>Telluria group</taxon>
        <taxon>Massilia</taxon>
    </lineage>
</organism>
<sequence>MNAHDILLRETGLDLDAATLERALRERMESLGVATRAEYLALLAGPELHELAELVVVPESWMFRDPAAFKAAVSHVTAQLARHPGHVARILSVPCAGGEEPYSMAMALHDAGVPPASWRIDAIDLSAASVARARAGHYTRNAFRGAGLGFRDRHFSQDGGGYLLREEIRAHVHISQGNLFALDMATNAGRYDVVFCRNLLIYFDDAGIARAADILGRLLSHAGMLLAGPAEAPVLCRHGFAQLPLAGAFALHKQGCPPAVAPAARPRQGLRTIAPVALKAAPRPTPPAPAEATPATPELLALARRQADGGQLREAAATCQALIARTPDEPDAHFILGMVSQCQRDARSAERHLRHCLYLAPRHYDALCALALLAEEAGEPAQAAIYRQRAARSQAGADGSRAA</sequence>
<evidence type="ECO:0000259" key="4">
    <source>
        <dbReference type="PROSITE" id="PS50123"/>
    </source>
</evidence>
<dbReference type="SUPFAM" id="SSF53335">
    <property type="entry name" value="S-adenosyl-L-methionine-dependent methyltransferases"/>
    <property type="match status" value="1"/>
</dbReference>
<evidence type="ECO:0000256" key="1">
    <source>
        <dbReference type="ARBA" id="ARBA00022603"/>
    </source>
</evidence>
<dbReference type="Pfam" id="PF01739">
    <property type="entry name" value="CheR"/>
    <property type="match status" value="1"/>
</dbReference>
<keyword evidence="1 5" id="KW-0489">Methyltransferase</keyword>
<feature type="domain" description="CheR-type methyltransferase" evidence="4">
    <location>
        <begin position="1"/>
        <end position="232"/>
    </location>
</feature>
<dbReference type="InterPro" id="IPR011990">
    <property type="entry name" value="TPR-like_helical_dom_sf"/>
</dbReference>
<dbReference type="Gene3D" id="3.40.50.150">
    <property type="entry name" value="Vaccinia Virus protein VP39"/>
    <property type="match status" value="1"/>
</dbReference>
<gene>
    <name evidence="5" type="ORF">NX774_11005</name>
</gene>
<dbReference type="InterPro" id="IPR029063">
    <property type="entry name" value="SAM-dependent_MTases_sf"/>
</dbReference>
<evidence type="ECO:0000313" key="5">
    <source>
        <dbReference type="EMBL" id="MCS0808447.1"/>
    </source>
</evidence>
<comment type="caution">
    <text evidence="5">The sequence shown here is derived from an EMBL/GenBank/DDBJ whole genome shotgun (WGS) entry which is preliminary data.</text>
</comment>
<dbReference type="PANTHER" id="PTHR24422">
    <property type="entry name" value="CHEMOTAXIS PROTEIN METHYLTRANSFERASE"/>
    <property type="match status" value="1"/>
</dbReference>
<dbReference type="Proteomes" id="UP001206126">
    <property type="component" value="Unassembled WGS sequence"/>
</dbReference>
<dbReference type="PROSITE" id="PS50123">
    <property type="entry name" value="CHER"/>
    <property type="match status" value="1"/>
</dbReference>
<dbReference type="InterPro" id="IPR050903">
    <property type="entry name" value="Bact_Chemotaxis_MeTrfase"/>
</dbReference>
<dbReference type="InterPro" id="IPR000780">
    <property type="entry name" value="CheR_MeTrfase"/>
</dbReference>
<name>A0ABT2DAZ0_9BURK</name>
<dbReference type="RefSeq" id="WP_258822216.1">
    <property type="nucleotide sequence ID" value="NZ_JANUHB010000002.1"/>
</dbReference>
<dbReference type="PANTHER" id="PTHR24422:SF19">
    <property type="entry name" value="CHEMOTAXIS PROTEIN METHYLTRANSFERASE"/>
    <property type="match status" value="1"/>
</dbReference>
<evidence type="ECO:0000313" key="6">
    <source>
        <dbReference type="Proteomes" id="UP001206126"/>
    </source>
</evidence>
<proteinExistence type="predicted"/>
<dbReference type="GO" id="GO:0008168">
    <property type="term" value="F:methyltransferase activity"/>
    <property type="evidence" value="ECO:0007669"/>
    <property type="project" value="UniProtKB-KW"/>
</dbReference>